<keyword evidence="2" id="KW-1185">Reference proteome</keyword>
<sequence>MAWSGDKIELRITSLGRKVAERVPDQHPEIIQGWLNTSGLCWLERTSLKLTDPQLLSVFVERWHPETSSLLLTMWRVFCICLLGVTSILLYQLLRNKLQHLQLSCWGKVMRLHCKRLQRRGVVIFPNNGYMNVIRGMLIYTGYLTMQPGAALVCLYDNLNDACMFTTKALAGYATLLQCWIHEYFPSLGRRAASGLNCDEPGFPRAMRWIYKQGKTKLPEYRPIMDALTPDDVIWRQFETHRGSIPFDPITLYSGYLRGCTVVPYLPERCIRQFGYVHYVPPPPPLARAYAAIDSDLNGYHASIDRILQPTRPVTYASETTPNYLPWYYTVSHSRLCRPVDGPHGAPLVP</sequence>
<evidence type="ECO:0000313" key="1">
    <source>
        <dbReference type="EMBL" id="CAJ2662252.1"/>
    </source>
</evidence>
<dbReference type="Proteomes" id="UP001177021">
    <property type="component" value="Unassembled WGS sequence"/>
</dbReference>
<name>A0ACB0L4C9_TRIPR</name>
<gene>
    <name evidence="1" type="ORF">MILVUS5_LOCUS27862</name>
</gene>
<accession>A0ACB0L4C9</accession>
<dbReference type="EMBL" id="CASHSV030000409">
    <property type="protein sequence ID" value="CAJ2662252.1"/>
    <property type="molecule type" value="Genomic_DNA"/>
</dbReference>
<protein>
    <submittedName>
        <fullName evidence="1">Uncharacterized protein</fullName>
    </submittedName>
</protein>
<evidence type="ECO:0000313" key="2">
    <source>
        <dbReference type="Proteomes" id="UP001177021"/>
    </source>
</evidence>
<organism evidence="1 2">
    <name type="scientific">Trifolium pratense</name>
    <name type="common">Red clover</name>
    <dbReference type="NCBI Taxonomy" id="57577"/>
    <lineage>
        <taxon>Eukaryota</taxon>
        <taxon>Viridiplantae</taxon>
        <taxon>Streptophyta</taxon>
        <taxon>Embryophyta</taxon>
        <taxon>Tracheophyta</taxon>
        <taxon>Spermatophyta</taxon>
        <taxon>Magnoliopsida</taxon>
        <taxon>eudicotyledons</taxon>
        <taxon>Gunneridae</taxon>
        <taxon>Pentapetalae</taxon>
        <taxon>rosids</taxon>
        <taxon>fabids</taxon>
        <taxon>Fabales</taxon>
        <taxon>Fabaceae</taxon>
        <taxon>Papilionoideae</taxon>
        <taxon>50 kb inversion clade</taxon>
        <taxon>NPAAA clade</taxon>
        <taxon>Hologalegina</taxon>
        <taxon>IRL clade</taxon>
        <taxon>Trifolieae</taxon>
        <taxon>Trifolium</taxon>
    </lineage>
</organism>
<comment type="caution">
    <text evidence="1">The sequence shown here is derived from an EMBL/GenBank/DDBJ whole genome shotgun (WGS) entry which is preliminary data.</text>
</comment>
<reference evidence="1" key="1">
    <citation type="submission" date="2023-10" db="EMBL/GenBank/DDBJ databases">
        <authorList>
            <person name="Rodriguez Cubillos JULIANA M."/>
            <person name="De Vega J."/>
        </authorList>
    </citation>
    <scope>NUCLEOTIDE SEQUENCE</scope>
</reference>
<proteinExistence type="predicted"/>